<organism evidence="1 2">
    <name type="scientific">Glacieibacterium frigidum</name>
    <dbReference type="NCBI Taxonomy" id="2593303"/>
    <lineage>
        <taxon>Bacteria</taxon>
        <taxon>Pseudomonadati</taxon>
        <taxon>Pseudomonadota</taxon>
        <taxon>Alphaproteobacteria</taxon>
        <taxon>Sphingomonadales</taxon>
        <taxon>Sphingosinicellaceae</taxon>
        <taxon>Glacieibacterium</taxon>
    </lineage>
</organism>
<reference evidence="1 2" key="1">
    <citation type="submission" date="2019-07" db="EMBL/GenBank/DDBJ databases">
        <title>Novel species isolated from glacier.</title>
        <authorList>
            <person name="Liu Q."/>
            <person name="Xin Y.-H."/>
        </authorList>
    </citation>
    <scope>NUCLEOTIDE SEQUENCE [LARGE SCALE GENOMIC DNA]</scope>
    <source>
        <strain evidence="1 2">LB1R16</strain>
    </source>
</reference>
<accession>A0A552UJP4</accession>
<dbReference type="EMBL" id="VJWA01000001">
    <property type="protein sequence ID" value="TRW18459.1"/>
    <property type="molecule type" value="Genomic_DNA"/>
</dbReference>
<dbReference type="InterPro" id="IPR013424">
    <property type="entry name" value="Ice-binding_C"/>
</dbReference>
<proteinExistence type="predicted"/>
<protein>
    <submittedName>
        <fullName evidence="1">PEP-CTERM sorting domain-containing protein</fullName>
    </submittedName>
</protein>
<evidence type="ECO:0000313" key="2">
    <source>
        <dbReference type="Proteomes" id="UP000317894"/>
    </source>
</evidence>
<sequence>MQVFGGTSILVTVGPALNDLNDYCWPDFGAFVTGTAEIFLELSEYDPDLQVEVLVRTTSVGAGEHMYLSGGSNDMVYGLYTSGRFFSAESFTMDALALGLPNIAPGIPEPATWALLITGFGLTGTALRRRRGVAA</sequence>
<keyword evidence="2" id="KW-1185">Reference proteome</keyword>
<comment type="caution">
    <text evidence="1">The sequence shown here is derived from an EMBL/GenBank/DDBJ whole genome shotgun (WGS) entry which is preliminary data.</text>
</comment>
<dbReference type="Proteomes" id="UP000317894">
    <property type="component" value="Unassembled WGS sequence"/>
</dbReference>
<evidence type="ECO:0000313" key="1">
    <source>
        <dbReference type="EMBL" id="TRW18459.1"/>
    </source>
</evidence>
<name>A0A552UJP4_9SPHN</name>
<gene>
    <name evidence="1" type="ORF">FMM06_08075</name>
</gene>
<dbReference type="NCBIfam" id="TIGR02595">
    <property type="entry name" value="PEP_CTERM"/>
    <property type="match status" value="1"/>
</dbReference>
<dbReference type="AlphaFoldDB" id="A0A552UJP4"/>
<dbReference type="NCBIfam" id="NF035944">
    <property type="entry name" value="PEPxxWA-CTERM"/>
    <property type="match status" value="1"/>
</dbReference>